<sequence length="321" mass="35167">MGGDGRASALAEAATAVRSVPTADGAIRAQPARPVIRRCDESPPRLVDHRTRGRGGRRLRGQVKSSTSKTFPACQQREEHSGANTRAKADSGRQRANTDRAATVRETANGAARREKAKAKKTRRNEQTWRNYGAPPRPRLRHYPDYCTCDSEPPDLTDPWGENATIVGATAAQSIISPPNWSSRKGQQQADIRRPGKRPERRRGGKTGGRVGLEGPAVDAQPGACADHNGRWGTGQSLLARLRRCSLFGGTMRPYKPNYRPSRTMPHCWTPHAVLLPATLPSPLGPVVVVVVADCKERRRRRCLCEASTISRSRNSRTVPN</sequence>
<evidence type="ECO:0000256" key="1">
    <source>
        <dbReference type="SAM" id="MobiDB-lite"/>
    </source>
</evidence>
<feature type="compositionally biased region" description="Basic residues" evidence="1">
    <location>
        <begin position="51"/>
        <end position="61"/>
    </location>
</feature>
<dbReference type="WBParaSite" id="PSAMB.scaffold624size45368.g7796.t1">
    <property type="protein sequence ID" value="PSAMB.scaffold624size45368.g7796.t1"/>
    <property type="gene ID" value="PSAMB.scaffold624size45368.g7796"/>
</dbReference>
<feature type="compositionally biased region" description="Basic and acidic residues" evidence="1">
    <location>
        <begin position="40"/>
        <end position="50"/>
    </location>
</feature>
<organism evidence="2 3">
    <name type="scientific">Plectus sambesii</name>
    <dbReference type="NCBI Taxonomy" id="2011161"/>
    <lineage>
        <taxon>Eukaryota</taxon>
        <taxon>Metazoa</taxon>
        <taxon>Ecdysozoa</taxon>
        <taxon>Nematoda</taxon>
        <taxon>Chromadorea</taxon>
        <taxon>Plectida</taxon>
        <taxon>Plectina</taxon>
        <taxon>Plectoidea</taxon>
        <taxon>Plectidae</taxon>
        <taxon>Plectus</taxon>
    </lineage>
</organism>
<reference evidence="3" key="1">
    <citation type="submission" date="2022-11" db="UniProtKB">
        <authorList>
            <consortium name="WormBaseParasite"/>
        </authorList>
    </citation>
    <scope>IDENTIFICATION</scope>
</reference>
<name>A0A914X1D4_9BILA</name>
<keyword evidence="2" id="KW-1185">Reference proteome</keyword>
<dbReference type="Proteomes" id="UP000887566">
    <property type="component" value="Unplaced"/>
</dbReference>
<feature type="region of interest" description="Disordered" evidence="1">
    <location>
        <begin position="174"/>
        <end position="228"/>
    </location>
</feature>
<feature type="region of interest" description="Disordered" evidence="1">
    <location>
        <begin position="40"/>
        <end position="137"/>
    </location>
</feature>
<dbReference type="AlphaFoldDB" id="A0A914X1D4"/>
<protein>
    <submittedName>
        <fullName evidence="3">Uncharacterized protein</fullName>
    </submittedName>
</protein>
<evidence type="ECO:0000313" key="3">
    <source>
        <dbReference type="WBParaSite" id="PSAMB.scaffold624size45368.g7796.t1"/>
    </source>
</evidence>
<feature type="compositionally biased region" description="Polar residues" evidence="1">
    <location>
        <begin position="174"/>
        <end position="190"/>
    </location>
</feature>
<feature type="compositionally biased region" description="Basic and acidic residues" evidence="1">
    <location>
        <begin position="76"/>
        <end position="98"/>
    </location>
</feature>
<accession>A0A914X1D4</accession>
<proteinExistence type="predicted"/>
<evidence type="ECO:0000313" key="2">
    <source>
        <dbReference type="Proteomes" id="UP000887566"/>
    </source>
</evidence>